<dbReference type="GO" id="GO:0006950">
    <property type="term" value="P:response to stress"/>
    <property type="evidence" value="ECO:0007669"/>
    <property type="project" value="TreeGrafter"/>
</dbReference>
<name>A0A7X6M989_9ACTN</name>
<dbReference type="EMBL" id="JAAXPG010000003">
    <property type="protein sequence ID" value="NKY96936.1"/>
    <property type="molecule type" value="Genomic_DNA"/>
</dbReference>
<organism evidence="3 4">
    <name type="scientific">Nocardiopsis alborubida</name>
    <dbReference type="NCBI Taxonomy" id="146802"/>
    <lineage>
        <taxon>Bacteria</taxon>
        <taxon>Bacillati</taxon>
        <taxon>Actinomycetota</taxon>
        <taxon>Actinomycetes</taxon>
        <taxon>Streptosporangiales</taxon>
        <taxon>Nocardiopsidaceae</taxon>
        <taxon>Nocardiopsis</taxon>
    </lineage>
</organism>
<dbReference type="Proteomes" id="UP000553209">
    <property type="component" value="Unassembled WGS sequence"/>
</dbReference>
<evidence type="ECO:0000313" key="4">
    <source>
        <dbReference type="Proteomes" id="UP000553209"/>
    </source>
</evidence>
<dbReference type="SMART" id="SM00347">
    <property type="entry name" value="HTH_MARR"/>
    <property type="match status" value="1"/>
</dbReference>
<dbReference type="PANTHER" id="PTHR33164">
    <property type="entry name" value="TRANSCRIPTIONAL REGULATOR, MARR FAMILY"/>
    <property type="match status" value="1"/>
</dbReference>
<proteinExistence type="predicted"/>
<dbReference type="GO" id="GO:0003700">
    <property type="term" value="F:DNA-binding transcription factor activity"/>
    <property type="evidence" value="ECO:0007669"/>
    <property type="project" value="InterPro"/>
</dbReference>
<comment type="caution">
    <text evidence="3">The sequence shown here is derived from an EMBL/GenBank/DDBJ whole genome shotgun (WGS) entry which is preliminary data.</text>
</comment>
<dbReference type="Pfam" id="PF01047">
    <property type="entry name" value="MarR"/>
    <property type="match status" value="1"/>
</dbReference>
<feature type="domain" description="HTH marR-type" evidence="2">
    <location>
        <begin position="26"/>
        <end position="162"/>
    </location>
</feature>
<feature type="region of interest" description="Disordered" evidence="1">
    <location>
        <begin position="1"/>
        <end position="21"/>
    </location>
</feature>
<evidence type="ECO:0000313" key="3">
    <source>
        <dbReference type="EMBL" id="NKY96936.1"/>
    </source>
</evidence>
<accession>A0A7X6M989</accession>
<dbReference type="Gene3D" id="1.10.10.10">
    <property type="entry name" value="Winged helix-like DNA-binding domain superfamily/Winged helix DNA-binding domain"/>
    <property type="match status" value="1"/>
</dbReference>
<evidence type="ECO:0000256" key="1">
    <source>
        <dbReference type="SAM" id="MobiDB-lite"/>
    </source>
</evidence>
<reference evidence="3 4" key="1">
    <citation type="submission" date="2020-04" db="EMBL/GenBank/DDBJ databases">
        <title>MicrobeNet Type strains.</title>
        <authorList>
            <person name="Nicholson A.C."/>
        </authorList>
    </citation>
    <scope>NUCLEOTIDE SEQUENCE [LARGE SCALE GENOMIC DNA]</scope>
    <source>
        <strain evidence="3 4">ATCC 23612</strain>
    </source>
</reference>
<dbReference type="PANTHER" id="PTHR33164:SF106">
    <property type="entry name" value="TRANSCRIPTIONAL REGULATORY PROTEIN"/>
    <property type="match status" value="1"/>
</dbReference>
<dbReference type="InterPro" id="IPR036388">
    <property type="entry name" value="WH-like_DNA-bd_sf"/>
</dbReference>
<protein>
    <submittedName>
        <fullName evidence="3">MarR family transcriptional regulator</fullName>
    </submittedName>
</protein>
<dbReference type="PRINTS" id="PR00598">
    <property type="entry name" value="HTHMARR"/>
</dbReference>
<keyword evidence="4" id="KW-1185">Reference proteome</keyword>
<dbReference type="SUPFAM" id="SSF46785">
    <property type="entry name" value="Winged helix' DNA-binding domain"/>
    <property type="match status" value="1"/>
</dbReference>
<dbReference type="AlphaFoldDB" id="A0A7X6M989"/>
<sequence>MDTASAASSPPDFGGSGTADSEARSRAELYDALQTDGQRLAVRLIRLLHRMAERSGMNPTDFQCYTLLRVGGSMTPGEIADSLCLSTGSVTGVIDRLEAHGLAERTRHPEDRRKVAVQLTGDAARPGPSAAPGMREAMTAAHADYSLEELATITDWLDRIGATLDRLSAKTEP</sequence>
<evidence type="ECO:0000259" key="2">
    <source>
        <dbReference type="PROSITE" id="PS50995"/>
    </source>
</evidence>
<dbReference type="InterPro" id="IPR039422">
    <property type="entry name" value="MarR/SlyA-like"/>
</dbReference>
<gene>
    <name evidence="3" type="ORF">HGB44_04475</name>
</gene>
<dbReference type="InterPro" id="IPR000835">
    <property type="entry name" value="HTH_MarR-typ"/>
</dbReference>
<dbReference type="InterPro" id="IPR036390">
    <property type="entry name" value="WH_DNA-bd_sf"/>
</dbReference>
<dbReference type="RefSeq" id="WP_061079851.1">
    <property type="nucleotide sequence ID" value="NZ_JAAXPG010000003.1"/>
</dbReference>
<dbReference type="PROSITE" id="PS50995">
    <property type="entry name" value="HTH_MARR_2"/>
    <property type="match status" value="1"/>
</dbReference>